<dbReference type="GO" id="GO:0030276">
    <property type="term" value="F:clathrin binding"/>
    <property type="evidence" value="ECO:0007669"/>
    <property type="project" value="InterPro"/>
</dbReference>
<reference evidence="2" key="2">
    <citation type="submission" date="2025-08" db="UniProtKB">
        <authorList>
            <consortium name="Ensembl"/>
        </authorList>
    </citation>
    <scope>IDENTIFICATION</scope>
</reference>
<accession>A0A8B9TMS7</accession>
<dbReference type="GO" id="GO:0032588">
    <property type="term" value="C:trans-Golgi network membrane"/>
    <property type="evidence" value="ECO:0007669"/>
    <property type="project" value="InterPro"/>
</dbReference>
<dbReference type="InterPro" id="IPR046359">
    <property type="entry name" value="Aftin-like"/>
</dbReference>
<feature type="domain" description="Aftiphilin clathrin-binding box" evidence="1">
    <location>
        <begin position="262"/>
        <end position="340"/>
    </location>
</feature>
<protein>
    <submittedName>
        <fullName evidence="2">Clathrin binding box of aftiphilin containing 1</fullName>
    </submittedName>
</protein>
<dbReference type="InterPro" id="IPR029205">
    <property type="entry name" value="Clathrin-bd"/>
</dbReference>
<reference evidence="2" key="3">
    <citation type="submission" date="2025-09" db="UniProtKB">
        <authorList>
            <consortium name="Ensembl"/>
        </authorList>
    </citation>
    <scope>IDENTIFICATION</scope>
</reference>
<dbReference type="Pfam" id="PF15045">
    <property type="entry name" value="Clathrin_bdg"/>
    <property type="match status" value="1"/>
</dbReference>
<name>A0A8B9TMS7_ANAPL</name>
<proteinExistence type="predicted"/>
<dbReference type="AlphaFoldDB" id="A0A8B9TMS7"/>
<dbReference type="Proteomes" id="UP000694400">
    <property type="component" value="Chromosome 5"/>
</dbReference>
<dbReference type="GO" id="GO:0030121">
    <property type="term" value="C:AP-1 adaptor complex"/>
    <property type="evidence" value="ECO:0007669"/>
    <property type="project" value="TreeGrafter"/>
</dbReference>
<sequence>RPAAASLLGPGRWIGGVRLLPPARHGPGGQGLGAEASSAAGGAGLGSVCPGGSPEGGCGQPPPLCRRPSEPLVGLEAPRGCLCSGVKRRPHGAPEEIGGSWEAVRGSRCPVRPPQSPPGPLELSPAQVTFASSVIFRTAKAQANKKSPVCKQSELGETVITLDIGSKSTKTSEGDTDWNGGHCSTSAGHLCSEPSLHSGTQDASSSLNEANHSYEDIFKLGFPEVFVSQSRENIRSLDQVLHTNNEDVGIPELMKNQLCIDSGNIWRTLRDLDNTSRLRHPWSKSHCQENLLSVLGIDANQTDSSKSQDDIFEESNVKDNEDSGFDGFSINNCKALIQTKLSVSPDSRHDLFTCNLFLKTTSSNGNKQYITIPRKKHIFTTQNLKMKFFNNDIC</sequence>
<dbReference type="Ensembl" id="ENSAPLT00020025817.1">
    <property type="protein sequence ID" value="ENSAPLP00020023931.1"/>
    <property type="gene ID" value="ENSAPLG00020016571.1"/>
</dbReference>
<evidence type="ECO:0000313" key="2">
    <source>
        <dbReference type="Ensembl" id="ENSAPLP00020023931.1"/>
    </source>
</evidence>
<dbReference type="PANTHER" id="PTHR16156:SF7">
    <property type="entry name" value="CLATHRIN BINDING BOX OF AFTIPHILIN CONTAINING 1"/>
    <property type="match status" value="1"/>
</dbReference>
<evidence type="ECO:0000313" key="3">
    <source>
        <dbReference type="Proteomes" id="UP000694400"/>
    </source>
</evidence>
<organism evidence="2 3">
    <name type="scientific">Anas platyrhynchos</name>
    <name type="common">Mallard</name>
    <name type="synonym">Anas boschas</name>
    <dbReference type="NCBI Taxonomy" id="8839"/>
    <lineage>
        <taxon>Eukaryota</taxon>
        <taxon>Metazoa</taxon>
        <taxon>Chordata</taxon>
        <taxon>Craniata</taxon>
        <taxon>Vertebrata</taxon>
        <taxon>Euteleostomi</taxon>
        <taxon>Archelosauria</taxon>
        <taxon>Archosauria</taxon>
        <taxon>Dinosauria</taxon>
        <taxon>Saurischia</taxon>
        <taxon>Theropoda</taxon>
        <taxon>Coelurosauria</taxon>
        <taxon>Aves</taxon>
        <taxon>Neognathae</taxon>
        <taxon>Galloanserae</taxon>
        <taxon>Anseriformes</taxon>
        <taxon>Anatidae</taxon>
        <taxon>Anatinae</taxon>
        <taxon>Anas</taxon>
    </lineage>
</organism>
<evidence type="ECO:0000259" key="1">
    <source>
        <dbReference type="Pfam" id="PF15045"/>
    </source>
</evidence>
<dbReference type="PANTHER" id="PTHR16156">
    <property type="entry name" value="AFTIPHILIN A-RELATED"/>
    <property type="match status" value="1"/>
</dbReference>
<reference evidence="2" key="1">
    <citation type="submission" date="2019-08" db="EMBL/GenBank/DDBJ databases">
        <title>Three high-quality genomes provides insights into domestication of ducks.</title>
        <authorList>
            <person name="Hou Z.C."/>
            <person name="Zhu F."/>
            <person name="Yin Z.T."/>
            <person name="Zhang F."/>
        </authorList>
    </citation>
    <scope>NUCLEOTIDE SEQUENCE [LARGE SCALE GENOMIC DNA]</scope>
</reference>